<protein>
    <recommendedName>
        <fullName evidence="3">SnoaL-like domain-containing protein</fullName>
    </recommendedName>
</protein>
<dbReference type="AlphaFoldDB" id="A0AAJ0D0L9"/>
<evidence type="ECO:0000313" key="1">
    <source>
        <dbReference type="EMBL" id="KAK2616316.1"/>
    </source>
</evidence>
<organism evidence="1 2">
    <name type="scientific">Conoideocrella luteorostrata</name>
    <dbReference type="NCBI Taxonomy" id="1105319"/>
    <lineage>
        <taxon>Eukaryota</taxon>
        <taxon>Fungi</taxon>
        <taxon>Dikarya</taxon>
        <taxon>Ascomycota</taxon>
        <taxon>Pezizomycotina</taxon>
        <taxon>Sordariomycetes</taxon>
        <taxon>Hypocreomycetidae</taxon>
        <taxon>Hypocreales</taxon>
        <taxon>Clavicipitaceae</taxon>
        <taxon>Conoideocrella</taxon>
    </lineage>
</organism>
<name>A0AAJ0D0L9_9HYPO</name>
<dbReference type="EMBL" id="JASWJB010000007">
    <property type="protein sequence ID" value="KAK2616316.1"/>
    <property type="molecule type" value="Genomic_DNA"/>
</dbReference>
<comment type="caution">
    <text evidence="1">The sequence shown here is derived from an EMBL/GenBank/DDBJ whole genome shotgun (WGS) entry which is preliminary data.</text>
</comment>
<reference evidence="1" key="1">
    <citation type="submission" date="2023-06" db="EMBL/GenBank/DDBJ databases">
        <title>Conoideocrella luteorostrata (Hypocreales: Clavicipitaceae), a potential biocontrol fungus for elongate hemlock scale in United States Christmas tree production areas.</title>
        <authorList>
            <person name="Barrett H."/>
            <person name="Lovett B."/>
            <person name="Macias A.M."/>
            <person name="Stajich J.E."/>
            <person name="Kasson M.T."/>
        </authorList>
    </citation>
    <scope>NUCLEOTIDE SEQUENCE</scope>
    <source>
        <strain evidence="1">ARSEF 14590</strain>
    </source>
</reference>
<dbReference type="Proteomes" id="UP001251528">
    <property type="component" value="Unassembled WGS sequence"/>
</dbReference>
<accession>A0AAJ0D0L9</accession>
<evidence type="ECO:0000313" key="2">
    <source>
        <dbReference type="Proteomes" id="UP001251528"/>
    </source>
</evidence>
<keyword evidence="2" id="KW-1185">Reference proteome</keyword>
<evidence type="ECO:0008006" key="3">
    <source>
        <dbReference type="Google" id="ProtNLM"/>
    </source>
</evidence>
<gene>
    <name evidence="1" type="ORF">QQS21_000750</name>
</gene>
<sequence>MCDQSPYHTQETWSKTLNQLMNGPDSDVPQLLSRLYSQDCAINTNGKKLDGRTVVPYIMGLREMFASTEIRSLHWLRDRDMFAERHDVIAKLKDGTVSRIEVLIMGELNSQGQAIWLEEIAHM</sequence>
<proteinExistence type="predicted"/>